<protein>
    <submittedName>
        <fullName evidence="2">Uncharacterized protein</fullName>
    </submittedName>
</protein>
<accession>K5BAI2</accession>
<evidence type="ECO:0000313" key="2">
    <source>
        <dbReference type="EMBL" id="EKF22285.1"/>
    </source>
</evidence>
<feature type="compositionally biased region" description="Polar residues" evidence="1">
    <location>
        <begin position="103"/>
        <end position="122"/>
    </location>
</feature>
<dbReference type="OrthoDB" id="284233at2"/>
<dbReference type="AlphaFoldDB" id="K5BAI2"/>
<feature type="compositionally biased region" description="Polar residues" evidence="1">
    <location>
        <begin position="232"/>
        <end position="249"/>
    </location>
</feature>
<organism evidence="2 3">
    <name type="scientific">Mycolicibacterium hassiacum (strain DSM 44199 / CIP 105218 / JCM 12690 / 3849)</name>
    <name type="common">Mycobacterium hassiacum</name>
    <dbReference type="NCBI Taxonomy" id="1122247"/>
    <lineage>
        <taxon>Bacteria</taxon>
        <taxon>Bacillati</taxon>
        <taxon>Actinomycetota</taxon>
        <taxon>Actinomycetes</taxon>
        <taxon>Mycobacteriales</taxon>
        <taxon>Mycobacteriaceae</taxon>
        <taxon>Mycolicibacterium</taxon>
    </lineage>
</organism>
<name>K5BAI2_MYCHD</name>
<evidence type="ECO:0000313" key="3">
    <source>
        <dbReference type="Proteomes" id="UP000006265"/>
    </source>
</evidence>
<feature type="compositionally biased region" description="Low complexity" evidence="1">
    <location>
        <begin position="133"/>
        <end position="194"/>
    </location>
</feature>
<dbReference type="InterPro" id="IPR025442">
    <property type="entry name" value="DUF4185"/>
</dbReference>
<dbReference type="PATRIC" id="fig|1122247.3.peg.3620"/>
<feature type="compositionally biased region" description="Polar residues" evidence="1">
    <location>
        <begin position="265"/>
        <end position="277"/>
    </location>
</feature>
<dbReference type="Pfam" id="PF13810">
    <property type="entry name" value="DUF4185"/>
    <property type="match status" value="1"/>
</dbReference>
<dbReference type="EMBL" id="AMRA01000102">
    <property type="protein sequence ID" value="EKF22285.1"/>
    <property type="molecule type" value="Genomic_DNA"/>
</dbReference>
<feature type="compositionally biased region" description="Low complexity" evidence="1">
    <location>
        <begin position="46"/>
        <end position="80"/>
    </location>
</feature>
<evidence type="ECO:0000256" key="1">
    <source>
        <dbReference type="SAM" id="MobiDB-lite"/>
    </source>
</evidence>
<feature type="compositionally biased region" description="Low complexity" evidence="1">
    <location>
        <begin position="250"/>
        <end position="264"/>
    </location>
</feature>
<dbReference type="eggNOG" id="COG4409">
    <property type="taxonomic scope" value="Bacteria"/>
</dbReference>
<comment type="caution">
    <text evidence="2">The sequence shown here is derived from an EMBL/GenBank/DDBJ whole genome shotgun (WGS) entry which is preliminary data.</text>
</comment>
<proteinExistence type="predicted"/>
<dbReference type="STRING" id="1122247.GCA_000379865_02724"/>
<feature type="region of interest" description="Disordered" evidence="1">
    <location>
        <begin position="30"/>
        <end position="292"/>
    </location>
</feature>
<dbReference type="Proteomes" id="UP000006265">
    <property type="component" value="Unassembled WGS sequence"/>
</dbReference>
<dbReference type="RefSeq" id="WP_005630361.1">
    <property type="nucleotide sequence ID" value="NZ_AMRA01000102.1"/>
</dbReference>
<reference evidence="2 3" key="1">
    <citation type="journal article" date="2012" name="J. Bacteriol.">
        <title>Genome sequence of Mycobacterium hassiacum DSM 44199, a rare source of heat-stable mycobacterial proteins.</title>
        <authorList>
            <person name="Tiago I."/>
            <person name="Maranha A."/>
            <person name="Mendes V."/>
            <person name="Alarico S."/>
            <person name="Moynihan P.J."/>
            <person name="Clarke A.J."/>
            <person name="Macedo-Ribeiro S."/>
            <person name="Pereira P.J."/>
            <person name="Empadinhas N."/>
        </authorList>
    </citation>
    <scope>NUCLEOTIDE SEQUENCE [LARGE SCALE GENOMIC DNA]</scope>
    <source>
        <strain evidence="3">DSM 44199 / CIP 105218 / JCM 12690 / 3849</strain>
    </source>
</reference>
<keyword evidence="3" id="KW-1185">Reference proteome</keyword>
<sequence>MGAAQYIGRVGGLAVALGVGTAIATGHGIAAADSDGSTNDTGGSQSASVGGSDTGTSSTGSSATSSTASSTSSTSSTSTVTRDDGEPGDSAGSSGGSGGSATKPRNATKRGQVSAQTNTGSLRGSRPSKADESTPASAAGSTTSSSTSSTTQTTGSTPSSKSSESTEPTGNTGSTETTGSTENTSSESTDTTPPEDVHTDDTETADTATPGSQPSEDAPPRTGAESTPEPTPQQQVSGDTGTTGESNRSLLDAGPDPALPAANAVTSPTLASTTVTARQVERSDAAASTRDNESPALALFADARDLAAAGPLVMSPPLAATLTDTLRPKPATVLTAVADAVTNIVRLVLTPFAGTSPVSPAQPPLIWSLLAFARREFDNFFTALAGRSTGVQLAAPVTTALALAAVPSNPRPGFPTPGQQLSPSTSFVDWVTGNYPPNNTQYWYGVTGTDIGVIWDNGMEDDPSTQYNEHQVLMAFGDTFGIRGYPGDHWRPNILFRSSDTDLSDGITLADPEWFTGNDFGGSPLTWVPDGAPYRYMARQIIFPEGLPAGITLIPTAGVSVPTPGTKYGVTQYISFMSVTRWGSAGRWTTNYSAIAYSEDNGETWHVAPETVRYNNAWSGNKNFQQMAFVRPGDGYVYVYGTPNGRQGYAYLARVPEEHILDLSQYEYYSAGRRGLFTNTPAGWYKGDPSVATPVFGKETGACGVGRAGNRVSEMSVQYNEYLGKYVVLYGDQFNNIVIRTADRPEGPWSSATVLIPQQNGGIYAPMMHPWSPSTQGTGPELYWNLSLWSEYNVMLMRTDLSKL</sequence>
<feature type="compositionally biased region" description="Polar residues" evidence="1">
    <location>
        <begin position="35"/>
        <end position="45"/>
    </location>
</feature>
<gene>
    <name evidence="2" type="ORF">C731_3777</name>
</gene>